<dbReference type="GO" id="GO:0016539">
    <property type="term" value="P:intein-mediated protein splicing"/>
    <property type="evidence" value="ECO:0007669"/>
    <property type="project" value="InterPro"/>
</dbReference>
<dbReference type="InterPro" id="IPR014724">
    <property type="entry name" value="RNA_pol_RPB2_OB-fold"/>
</dbReference>
<dbReference type="InterPro" id="IPR007120">
    <property type="entry name" value="DNA-dir_RNAP_su2_dom"/>
</dbReference>
<protein>
    <recommendedName>
        <fullName evidence="2">DNA-directed RNA polymerase</fullName>
        <ecNumber evidence="2">2.7.7.6</ecNumber>
    </recommendedName>
</protein>
<feature type="domain" description="RNA polymerase Rpb2" evidence="17">
    <location>
        <begin position="555"/>
        <end position="617"/>
    </location>
</feature>
<dbReference type="Proteomes" id="UP000029781">
    <property type="component" value="Segment"/>
</dbReference>
<evidence type="ECO:0000256" key="7">
    <source>
        <dbReference type="ARBA" id="ARBA00022771"/>
    </source>
</evidence>
<dbReference type="KEGG" id="vg:9887626"/>
<dbReference type="Pfam" id="PF04560">
    <property type="entry name" value="RNA_pol_Rpb2_7"/>
    <property type="match status" value="1"/>
</dbReference>
<evidence type="ECO:0000256" key="3">
    <source>
        <dbReference type="ARBA" id="ARBA00022478"/>
    </source>
</evidence>
<dbReference type="Gene3D" id="3.90.1800.10">
    <property type="entry name" value="RNA polymerase alpha subunit dimerisation domain"/>
    <property type="match status" value="1"/>
</dbReference>
<dbReference type="RefSeq" id="YP_003969856.1">
    <property type="nucleotide sequence ID" value="NC_014637.1"/>
</dbReference>
<feature type="domain" description="RNA polymerase Rpb2" evidence="16">
    <location>
        <begin position="451"/>
        <end position="517"/>
    </location>
</feature>
<proteinExistence type="inferred from homology"/>
<evidence type="ECO:0000256" key="10">
    <source>
        <dbReference type="ARBA" id="ARBA00048552"/>
    </source>
</evidence>
<dbReference type="Gene3D" id="3.90.1110.10">
    <property type="entry name" value="RNA polymerase Rpb2, domain 2"/>
    <property type="match status" value="1"/>
</dbReference>
<evidence type="ECO:0000256" key="4">
    <source>
        <dbReference type="ARBA" id="ARBA00022679"/>
    </source>
</evidence>
<dbReference type="GO" id="GO:0003677">
    <property type="term" value="F:DNA binding"/>
    <property type="evidence" value="ECO:0007669"/>
    <property type="project" value="InterPro"/>
</dbReference>
<evidence type="ECO:0000256" key="6">
    <source>
        <dbReference type="ARBA" id="ARBA00022723"/>
    </source>
</evidence>
<keyword evidence="3 18" id="KW-0240">DNA-directed RNA polymerase</keyword>
<comment type="catalytic activity">
    <reaction evidence="10">
        <text>RNA(n) + a ribonucleoside 5'-triphosphate = RNA(n+1) + diphosphate</text>
        <dbReference type="Rhea" id="RHEA:21248"/>
        <dbReference type="Rhea" id="RHEA-COMP:14527"/>
        <dbReference type="Rhea" id="RHEA-COMP:17342"/>
        <dbReference type="ChEBI" id="CHEBI:33019"/>
        <dbReference type="ChEBI" id="CHEBI:61557"/>
        <dbReference type="ChEBI" id="CHEBI:140395"/>
        <dbReference type="EC" id="2.7.7.6"/>
    </reaction>
</comment>
<reference evidence="18 19" key="1">
    <citation type="journal article" date="2010" name="Proc. Natl. Acad. Sci. U.S.A.">
        <title>Giant virus with a remarkable complement of genes infects marine zooplankton.</title>
        <authorList>
            <person name="Fischer M.G."/>
            <person name="Allen M.J."/>
            <person name="Wilson W.H."/>
            <person name="Suttle C.A."/>
        </authorList>
    </citation>
    <scope>NUCLEOTIDE SEQUENCE [LARGE SCALE GENOMIC DNA]</scope>
    <source>
        <strain evidence="18 19">BV-PW1</strain>
    </source>
</reference>
<evidence type="ECO:0000256" key="8">
    <source>
        <dbReference type="ARBA" id="ARBA00022833"/>
    </source>
</evidence>
<dbReference type="PROSITE" id="PS50817">
    <property type="entry name" value="INTEIN_N_TER"/>
    <property type="match status" value="1"/>
</dbReference>
<keyword evidence="4" id="KW-0808">Transferase</keyword>
<evidence type="ECO:0000256" key="9">
    <source>
        <dbReference type="ARBA" id="ARBA00023163"/>
    </source>
</evidence>
<dbReference type="InterPro" id="IPR007646">
    <property type="entry name" value="RNA_pol_Rpb2_4"/>
</dbReference>
<accession>E3T4Z4</accession>
<dbReference type="InterPro" id="IPR007641">
    <property type="entry name" value="RNA_pol_Rpb2_7"/>
</dbReference>
<evidence type="ECO:0000259" key="17">
    <source>
        <dbReference type="Pfam" id="PF04566"/>
    </source>
</evidence>
<dbReference type="InterPro" id="IPR007645">
    <property type="entry name" value="RNA_pol_Rpb2_3"/>
</dbReference>
<evidence type="ECO:0000313" key="19">
    <source>
        <dbReference type="Proteomes" id="UP000029781"/>
    </source>
</evidence>
<evidence type="ECO:0000259" key="12">
    <source>
        <dbReference type="Pfam" id="PF00562"/>
    </source>
</evidence>
<dbReference type="CDD" id="cd00081">
    <property type="entry name" value="Hint"/>
    <property type="match status" value="1"/>
</dbReference>
<keyword evidence="9" id="KW-0804">Transcription</keyword>
<feature type="domain" description="RNA polymerase beta subunit protrusion" evidence="15">
    <location>
        <begin position="34"/>
        <end position="414"/>
    </location>
</feature>
<dbReference type="SUPFAM" id="SSF64484">
    <property type="entry name" value="beta and beta-prime subunits of DNA dependent RNA-polymerase"/>
    <property type="match status" value="2"/>
</dbReference>
<feature type="domain" description="DNA-directed RNA polymerase subunit 2 hybrid-binding" evidence="12">
    <location>
        <begin position="723"/>
        <end position="945"/>
    </location>
</feature>
<name>E3T4Z4_CROVB</name>
<dbReference type="EMBL" id="GU244497">
    <property type="protein sequence ID" value="ADO67257.1"/>
    <property type="molecule type" value="Genomic_DNA"/>
</dbReference>
<organismHost>
    <name type="scientific">Cafeteria roenbergensis</name>
    <name type="common">Marine flagellate</name>
    <dbReference type="NCBI Taxonomy" id="33653"/>
</organismHost>
<dbReference type="Gene3D" id="3.90.1070.20">
    <property type="match status" value="1"/>
</dbReference>
<dbReference type="CDD" id="cd00653">
    <property type="entry name" value="RNA_pol_B_RPB2"/>
    <property type="match status" value="1"/>
</dbReference>
<evidence type="ECO:0000259" key="15">
    <source>
        <dbReference type="Pfam" id="PF04563"/>
    </source>
</evidence>
<dbReference type="Pfam" id="PF04566">
    <property type="entry name" value="RNA_pol_Rpb2_4"/>
    <property type="match status" value="1"/>
</dbReference>
<sequence length="1331" mass="152397">MSEIITNKKDLRKGIDSLIDLYFSQPKVLYSHLFSSYHQFVEEMIPYSLEEETNYFYDNVTNDAIYLYGFKFEDTKILPPVRERDNEIIFPQMARKNFLNYFANINTKVTQFQEKVNLHTGEITRRNIGDPEEMVVASIPVMVKSKYCATSLKPETSKYECKYDPGGYFIVGGQEKVVVSIEKMIDNKILVFSKSDSSFPKGKMYTSQINSRKHDWSENLQIIAIRNNKDDSLIITTSQLVEIPIMVLLRALGIENDRELIARITNNLDDIPMVNLLRNSLENSVDDNGNLIKTREEAINFLMTKMKAGRRISQSDEQVAQAQKKLLLEKIITKDLLPHLGADIPGKASFICLMVKKILLVMLGRKQEDDRDAFENKRVETPGVLLGQLFRQNFNKMLKEIGKLFRRKNNSDETPINMVSQITPTTIEQGIKSGLATGIWGVSKTKAGAAQSLSRLTWLQTISYLRRIKSPNMDTSTSKITSIRQINNVQAFFVCNVETPEGQPIGLAKSLSMMATITPRLESQTELINKLIEEHPKMYHPFAVNPEDINNMIKIFHNGSWKGVLDIKEGYSFFENLKKMRRNSKINKFVTITLDYFEKDLYIYTEAGRLIRPLLKVDDNEIKLTKTIVADIKKHLTGDKKSSGWNQILLKYPDLVDYEDIESSRHLMFAMDMQMLLENKANSLRDINTKEEIIKPNRYGKFRYVNYTHSEFHPSMMLGTIVSTVPFINHNPSPRGIIFFSQAKQAIGIYSTAYKDRMDISNILYHPQVPLVGTKASKYNRFDDIPSGENIIVAIMSYKGYNVEDSIMINQTSLDRGLFRADSLRKYSSKIEKNPSSSQDDIFMKPDRNKVTGMTRGNYEKLNEKGYIPEETPVTSNDILIGKVSPIQPTSDNKVYKDKSELFKSNVDGVVDRVHKDIFNNDGYEMISMRVRMERPPIIGDKFCQKYDTLVLTHLGWIKLGEIDITIHKVATLDKHDNIIYVYPTSKFEFDYDGDFYEHKNNSIDIECTINHKLYCKYNLSSSFTLIPADKVYGNKVIMKNMENEVIWTDPSKEQIHNYKGKVYCIEVPDSHIYYMKTSSITPPVWIGNSTKHGQKGTVGITLPQRDMPFTSEGMTPDLIFNPHGMPTRMTMGQLAETLASKAAANIGELFDGTPFSDYDVTEIPKVLKELGMDEYGTEEMYCGMTGRKMKARIFIGPMFYLRLKHMVLDKVHSRSMGPRQAITRQPMEGRSKDGGLKIGEMEKDAMVAHGIGQFLKERMMENSDITTIMVCDKCGTFATKVMDKEYYVCNNCNNHTDFSNVAMPYAFKLMVQELTAVNILPRIRAEKIDL</sequence>
<comment type="similarity">
    <text evidence="1 11">Belongs to the RNA polymerase beta chain family.</text>
</comment>
<evidence type="ECO:0000313" key="18">
    <source>
        <dbReference type="EMBL" id="ADO67257.1"/>
    </source>
</evidence>
<dbReference type="SUPFAM" id="SSF51294">
    <property type="entry name" value="Hedgehog/intein (Hint) domain"/>
    <property type="match status" value="1"/>
</dbReference>
<organism evidence="18 19">
    <name type="scientific">Cafeteria roenbergensis virus (strain BV-PW1)</name>
    <name type="common">CroV</name>
    <dbReference type="NCBI Taxonomy" id="693272"/>
    <lineage>
        <taxon>Viruses</taxon>
        <taxon>Varidnaviria</taxon>
        <taxon>Bamfordvirae</taxon>
        <taxon>Nucleocytoviricota</taxon>
        <taxon>Megaviricetes</taxon>
        <taxon>Imitervirales</taxon>
        <taxon>Mimiviridae</taxon>
        <taxon>Aliimimivirinae</taxon>
        <taxon>Rheavirus</taxon>
        <taxon>Rheavirus sinusmexicani</taxon>
    </lineage>
</organism>
<dbReference type="PANTHER" id="PTHR20856">
    <property type="entry name" value="DNA-DIRECTED RNA POLYMERASE I SUBUNIT 2"/>
    <property type="match status" value="1"/>
</dbReference>
<dbReference type="Pfam" id="PF04563">
    <property type="entry name" value="RNA_pol_Rpb2_1"/>
    <property type="match status" value="1"/>
</dbReference>
<dbReference type="Gene3D" id="2.40.50.150">
    <property type="match status" value="1"/>
</dbReference>
<keyword evidence="6" id="KW-0479">Metal-binding</keyword>
<keyword evidence="8" id="KW-0862">Zinc</keyword>
<dbReference type="GO" id="GO:0000428">
    <property type="term" value="C:DNA-directed RNA polymerase complex"/>
    <property type="evidence" value="ECO:0007669"/>
    <property type="project" value="UniProtKB-KW"/>
</dbReference>
<dbReference type="Gene3D" id="2.170.16.10">
    <property type="entry name" value="Hedgehog/Intein (Hint) domain"/>
    <property type="match status" value="1"/>
</dbReference>
<dbReference type="Pfam" id="PF04561">
    <property type="entry name" value="RNA_pol_Rpb2_2"/>
    <property type="match status" value="1"/>
</dbReference>
<evidence type="ECO:0000259" key="16">
    <source>
        <dbReference type="Pfam" id="PF04565"/>
    </source>
</evidence>
<dbReference type="GO" id="GO:0006351">
    <property type="term" value="P:DNA-templated transcription"/>
    <property type="evidence" value="ECO:0007669"/>
    <property type="project" value="InterPro"/>
</dbReference>
<dbReference type="GO" id="GO:0003899">
    <property type="term" value="F:DNA-directed RNA polymerase activity"/>
    <property type="evidence" value="ECO:0007669"/>
    <property type="project" value="UniProtKB-EC"/>
</dbReference>
<dbReference type="Gene3D" id="3.90.1100.10">
    <property type="match status" value="1"/>
</dbReference>
<feature type="domain" description="RNA polymerase Rpb2" evidence="14">
    <location>
        <begin position="187"/>
        <end position="380"/>
    </location>
</feature>
<evidence type="ECO:0000256" key="11">
    <source>
        <dbReference type="RuleBase" id="RU000434"/>
    </source>
</evidence>
<dbReference type="InterPro" id="IPR007644">
    <property type="entry name" value="RNA_pol_bsu_protrusion"/>
</dbReference>
<evidence type="ECO:0000259" key="14">
    <source>
        <dbReference type="Pfam" id="PF04561"/>
    </source>
</evidence>
<evidence type="ECO:0000256" key="5">
    <source>
        <dbReference type="ARBA" id="ARBA00022695"/>
    </source>
</evidence>
<dbReference type="Pfam" id="PF00562">
    <property type="entry name" value="RNA_pol_Rpb2_6"/>
    <property type="match status" value="2"/>
</dbReference>
<dbReference type="InterPro" id="IPR036844">
    <property type="entry name" value="Hint_dom_sf"/>
</dbReference>
<evidence type="ECO:0000256" key="2">
    <source>
        <dbReference type="ARBA" id="ARBA00012418"/>
    </source>
</evidence>
<dbReference type="GO" id="GO:0032549">
    <property type="term" value="F:ribonucleoside binding"/>
    <property type="evidence" value="ECO:0007669"/>
    <property type="project" value="InterPro"/>
</dbReference>
<dbReference type="EC" id="2.7.7.6" evidence="2"/>
<dbReference type="GO" id="GO:0008270">
    <property type="term" value="F:zinc ion binding"/>
    <property type="evidence" value="ECO:0007669"/>
    <property type="project" value="UniProtKB-KW"/>
</dbReference>
<evidence type="ECO:0000256" key="1">
    <source>
        <dbReference type="ARBA" id="ARBA00006835"/>
    </source>
</evidence>
<dbReference type="InterPro" id="IPR006141">
    <property type="entry name" value="Intein_N"/>
</dbReference>
<keyword evidence="19" id="KW-1185">Reference proteome</keyword>
<keyword evidence="5" id="KW-0548">Nucleotidyltransferase</keyword>
<dbReference type="InterPro" id="IPR015712">
    <property type="entry name" value="DNA-dir_RNA_pol_su2"/>
</dbReference>
<feature type="domain" description="RNA polymerase Rpb2" evidence="13">
    <location>
        <begin position="1235"/>
        <end position="1325"/>
    </location>
</feature>
<evidence type="ECO:0000259" key="13">
    <source>
        <dbReference type="Pfam" id="PF04560"/>
    </source>
</evidence>
<keyword evidence="7" id="KW-0863">Zinc-finger</keyword>
<dbReference type="Pfam" id="PF04565">
    <property type="entry name" value="RNA_pol_Rpb2_3"/>
    <property type="match status" value="1"/>
</dbReference>
<dbReference type="InterPro" id="IPR007642">
    <property type="entry name" value="RNA_pol_Rpb2_2"/>
</dbReference>
<gene>
    <name evidence="18" type="ORF">crov224</name>
</gene>
<dbReference type="Gene3D" id="2.40.270.10">
    <property type="entry name" value="DNA-directed RNA polymerase, subunit 2, domain 6"/>
    <property type="match status" value="2"/>
</dbReference>
<dbReference type="GeneID" id="9887626"/>
<dbReference type="InterPro" id="IPR037033">
    <property type="entry name" value="DNA-dir_RNAP_su2_hyb_sf"/>
</dbReference>
<feature type="domain" description="DNA-directed RNA polymerase subunit 2 hybrid-binding" evidence="12">
    <location>
        <begin position="1090"/>
        <end position="1233"/>
    </location>
</feature>
<dbReference type="InterPro" id="IPR037034">
    <property type="entry name" value="RNA_pol_Rpb2_2_sf"/>
</dbReference>